<dbReference type="EMBL" id="JGVR01000003">
    <property type="protein sequence ID" value="KEZ20904.1"/>
    <property type="molecule type" value="Genomic_DNA"/>
</dbReference>
<sequence length="251" mass="26850">MVETIQQLVEVATPDGICPVHLHRPVGGGAWPLAILYMDGPGIRPAVQEMAARLAAAGYVVALPDLFYRAGPYPPVDPKIVFTDPDLRAAHRDTYMATATPKNVMTDTQALLDALAEQIDILPGAVGVVGYCMGGRLALIAAATFPDRIAVAASYHGGGLANDTPSSPHLLAPQMNAKIYVAGAIEDANFPDEMKARLEQALTQAGVDHRVETYPARHGWVPRDTEVHNPAEAEHHWQTLVPLFDGVLKTG</sequence>
<gene>
    <name evidence="2" type="ORF">CP98_00945</name>
</gene>
<protein>
    <submittedName>
        <fullName evidence="2">Dienelactone hydrolase-like enzyme</fullName>
    </submittedName>
</protein>
<dbReference type="Pfam" id="PF01738">
    <property type="entry name" value="DLH"/>
    <property type="match status" value="1"/>
</dbReference>
<dbReference type="PATRIC" id="fig|13690.10.peg.982"/>
<accession>A0A084ESG2</accession>
<evidence type="ECO:0000313" key="2">
    <source>
        <dbReference type="EMBL" id="KEZ20904.1"/>
    </source>
</evidence>
<dbReference type="eggNOG" id="COG0412">
    <property type="taxonomic scope" value="Bacteria"/>
</dbReference>
<dbReference type="RefSeq" id="WP_037517429.1">
    <property type="nucleotide sequence ID" value="NZ_JGVR01000003.1"/>
</dbReference>
<dbReference type="PANTHER" id="PTHR46623:SF10">
    <property type="entry name" value="CARBOXYMETHYLENEBUTENOLIDASE HOMOLOG"/>
    <property type="match status" value="1"/>
</dbReference>
<feature type="domain" description="Dienelactone hydrolase" evidence="1">
    <location>
        <begin position="30"/>
        <end position="245"/>
    </location>
</feature>
<dbReference type="InterPro" id="IPR002925">
    <property type="entry name" value="Dienelactn_hydro"/>
</dbReference>
<evidence type="ECO:0000259" key="1">
    <source>
        <dbReference type="Pfam" id="PF01738"/>
    </source>
</evidence>
<dbReference type="GO" id="GO:0016787">
    <property type="term" value="F:hydrolase activity"/>
    <property type="evidence" value="ECO:0007669"/>
    <property type="project" value="UniProtKB-KW"/>
</dbReference>
<dbReference type="Proteomes" id="UP000028534">
    <property type="component" value="Unassembled WGS sequence"/>
</dbReference>
<dbReference type="Gene3D" id="3.40.50.1820">
    <property type="entry name" value="alpha/beta hydrolase"/>
    <property type="match status" value="1"/>
</dbReference>
<name>A0A084ESG2_SPHYA</name>
<comment type="caution">
    <text evidence="2">The sequence shown here is derived from an EMBL/GenBank/DDBJ whole genome shotgun (WGS) entry which is preliminary data.</text>
</comment>
<keyword evidence="2" id="KW-0378">Hydrolase</keyword>
<organism evidence="2 3">
    <name type="scientific">Sphingobium yanoikuyae</name>
    <name type="common">Sphingomonas yanoikuyae</name>
    <dbReference type="NCBI Taxonomy" id="13690"/>
    <lineage>
        <taxon>Bacteria</taxon>
        <taxon>Pseudomonadati</taxon>
        <taxon>Pseudomonadota</taxon>
        <taxon>Alphaproteobacteria</taxon>
        <taxon>Sphingomonadales</taxon>
        <taxon>Sphingomonadaceae</taxon>
        <taxon>Sphingobium</taxon>
    </lineage>
</organism>
<dbReference type="InterPro" id="IPR029058">
    <property type="entry name" value="AB_hydrolase_fold"/>
</dbReference>
<reference evidence="2 3" key="1">
    <citation type="submission" date="2014-03" db="EMBL/GenBank/DDBJ databases">
        <title>Genome sequence of Sphingobium yanoikuyae B1.</title>
        <authorList>
            <person name="Gan H.M."/>
            <person name="Gan H.Y."/>
            <person name="Savka M.A."/>
        </authorList>
    </citation>
    <scope>NUCLEOTIDE SEQUENCE [LARGE SCALE GENOMIC DNA]</scope>
    <source>
        <strain evidence="2 3">B1</strain>
    </source>
</reference>
<dbReference type="AlphaFoldDB" id="A0A084ESG2"/>
<evidence type="ECO:0000313" key="3">
    <source>
        <dbReference type="Proteomes" id="UP000028534"/>
    </source>
</evidence>
<proteinExistence type="predicted"/>
<dbReference type="SUPFAM" id="SSF53474">
    <property type="entry name" value="alpha/beta-Hydrolases"/>
    <property type="match status" value="1"/>
</dbReference>
<dbReference type="PANTHER" id="PTHR46623">
    <property type="entry name" value="CARBOXYMETHYLENEBUTENOLIDASE-RELATED"/>
    <property type="match status" value="1"/>
</dbReference>
<dbReference type="InterPro" id="IPR051049">
    <property type="entry name" value="Dienelactone_hydrolase-like"/>
</dbReference>